<accession>A0A806KES9</accession>
<protein>
    <submittedName>
        <fullName evidence="1">Uncharacterized protein</fullName>
    </submittedName>
</protein>
<reference evidence="1" key="1">
    <citation type="submission" date="2012-03" db="EMBL/GenBank/DDBJ databases">
        <title>Functional metagenomics reveals considerable lignocellulase gene clusters in the gut microbiome of a wood-feeding higher termite.</title>
        <authorList>
            <person name="Liu N."/>
        </authorList>
    </citation>
    <scope>NUCLEOTIDE SEQUENCE</scope>
</reference>
<sequence>MVNMKKQILILLPLIFILQISSCNDPIFYTISQEVKPLPPLIKGSPTNFVEYYGKMYVASGKTIYRYDHTYTSYYESRVGWTEIELDEHINQLAAANGSLYALCSESGNFVLRRFDGYNWSVVYTGYNTLKIYAANNILFIGASYGDVLGPYNILSYDGSVIRILADTEYSLINGAAAYNGTYYLSTKHRINLNGGGIYQTSAPGTPYSAGIANSGPYIGIINLGNTVVAITRNGSLQAVPGFYSVANLGNRPATGALAIWKGDGNTLLLAGRGDVMANEVNYEYGYFEAIVHSSGTYLTSDLHEPGYYPSSVDNRERYRSTIGKLPVNHLYQAPDGILFASTHNKGVYSYRLRDGEWQWNAEQ</sequence>
<name>A0A806KES9_9BACT</name>
<organism evidence="1">
    <name type="scientific">uncultured bacterium contig00060</name>
    <dbReference type="NCBI Taxonomy" id="1181543"/>
    <lineage>
        <taxon>Bacteria</taxon>
        <taxon>environmental samples</taxon>
    </lineage>
</organism>
<proteinExistence type="predicted"/>
<evidence type="ECO:0000313" key="1">
    <source>
        <dbReference type="EMBL" id="AGS53157.1"/>
    </source>
</evidence>
<dbReference type="AlphaFoldDB" id="A0A806KES9"/>
<dbReference type="EMBL" id="JQ844223">
    <property type="protein sequence ID" value="AGS53157.1"/>
    <property type="molecule type" value="Genomic_DNA"/>
</dbReference>
<dbReference type="SUPFAM" id="SSF63829">
    <property type="entry name" value="Calcium-dependent phosphotriesterase"/>
    <property type="match status" value="1"/>
</dbReference>